<dbReference type="Gene3D" id="1.10.150.20">
    <property type="entry name" value="5' to 3' exonuclease, C-terminal subdomain"/>
    <property type="match status" value="1"/>
</dbReference>
<protein>
    <recommendedName>
        <fullName evidence="2">UmuC domain-containing protein</fullName>
    </recommendedName>
</protein>
<dbReference type="PROSITE" id="PS50173">
    <property type="entry name" value="UMUC"/>
    <property type="match status" value="1"/>
</dbReference>
<dbReference type="STRING" id="1895771.BGO89_05890"/>
<dbReference type="GO" id="GO:0009432">
    <property type="term" value="P:SOS response"/>
    <property type="evidence" value="ECO:0007669"/>
    <property type="project" value="TreeGrafter"/>
</dbReference>
<dbReference type="EMBL" id="MKVH01000009">
    <property type="protein sequence ID" value="OJX59752.1"/>
    <property type="molecule type" value="Genomic_DNA"/>
</dbReference>
<proteinExistence type="inferred from homology"/>
<dbReference type="Proteomes" id="UP000184233">
    <property type="component" value="Unassembled WGS sequence"/>
</dbReference>
<dbReference type="InterPro" id="IPR001126">
    <property type="entry name" value="UmuC"/>
</dbReference>
<dbReference type="AlphaFoldDB" id="A0A1M3L373"/>
<organism evidence="3 4">
    <name type="scientific">Candidatus Kapaibacterium thiocyanatum</name>
    <dbReference type="NCBI Taxonomy" id="1895771"/>
    <lineage>
        <taxon>Bacteria</taxon>
        <taxon>Pseudomonadati</taxon>
        <taxon>Candidatus Kapaibacteriota</taxon>
        <taxon>Candidatus Kapaibacteriia</taxon>
        <taxon>Candidatus Kapaibacteriales</taxon>
        <taxon>Candidatus Kapaibacteriaceae</taxon>
        <taxon>Candidatus Kapaibacterium</taxon>
    </lineage>
</organism>
<dbReference type="InterPro" id="IPR043128">
    <property type="entry name" value="Rev_trsase/Diguanyl_cyclase"/>
</dbReference>
<dbReference type="GO" id="GO:0005829">
    <property type="term" value="C:cytosol"/>
    <property type="evidence" value="ECO:0007669"/>
    <property type="project" value="TreeGrafter"/>
</dbReference>
<dbReference type="GO" id="GO:0042276">
    <property type="term" value="P:error-prone translesion synthesis"/>
    <property type="evidence" value="ECO:0007669"/>
    <property type="project" value="TreeGrafter"/>
</dbReference>
<evidence type="ECO:0000313" key="4">
    <source>
        <dbReference type="Proteomes" id="UP000184233"/>
    </source>
</evidence>
<comment type="caution">
    <text evidence="3">The sequence shown here is derived from an EMBL/GenBank/DDBJ whole genome shotgun (WGS) entry which is preliminary data.</text>
</comment>
<dbReference type="InterPro" id="IPR043502">
    <property type="entry name" value="DNA/RNA_pol_sf"/>
</dbReference>
<sequence>MLSSLYVDFNSYFASVEQQEHEQYRGKPIAVVPVMADTTCAIAASYEAKRFGVRTGTIIGDAKKMCPDLILVPARHGKYIEYHNRLVEAVESAVHVRRVMSIDEMVCDLTGSARQRAKAEAIALDVKKAIADKVGPYMKCSIGIAPNDFLAKTASDLQKPDGLVVIEREDLPHILYSMELRDICGIGRNMHKRLWKHGIYTVEMLCNAPKEKLHAVWGGIEGDRFWAKLRGEQVPFNEPNKTTVGHSHVLPPRLRTQESADGVMHRLLQKAAMRLRKYGLLTANLDVRVRYVAGDRWKCDMDLTPTQDIVQLTGALARMFEQRPVHDGAPFFVAVSLNKLIPAGMAPVPMFEHTGPSREALNTTIDKLNLKYGRNTVYLGGAHNALDSAPMRIAFTHIPDVEIDDEEEDE</sequence>
<evidence type="ECO:0000259" key="2">
    <source>
        <dbReference type="PROSITE" id="PS50173"/>
    </source>
</evidence>
<reference evidence="3 4" key="1">
    <citation type="submission" date="2016-09" db="EMBL/GenBank/DDBJ databases">
        <title>Genome-resolved meta-omics ties microbial dynamics to process performance in biotechnology for thiocyanate degradation.</title>
        <authorList>
            <person name="Kantor R.S."/>
            <person name="Huddy R.J."/>
            <person name="Iyer R."/>
            <person name="Thomas B.C."/>
            <person name="Brown C.T."/>
            <person name="Anantharaman K."/>
            <person name="Tringe S."/>
            <person name="Hettich R.L."/>
            <person name="Harrison S.T."/>
            <person name="Banfield J.F."/>
        </authorList>
    </citation>
    <scope>NUCLEOTIDE SEQUENCE [LARGE SCALE GENOMIC DNA]</scope>
    <source>
        <strain evidence="3">59-99</strain>
    </source>
</reference>
<evidence type="ECO:0000313" key="3">
    <source>
        <dbReference type="EMBL" id="OJX59752.1"/>
    </source>
</evidence>
<dbReference type="Pfam" id="PF11799">
    <property type="entry name" value="IMS_C"/>
    <property type="match status" value="1"/>
</dbReference>
<name>A0A1M3L373_9BACT</name>
<dbReference type="Gene3D" id="3.30.70.270">
    <property type="match status" value="1"/>
</dbReference>
<dbReference type="SUPFAM" id="SSF56672">
    <property type="entry name" value="DNA/RNA polymerases"/>
    <property type="match status" value="1"/>
</dbReference>
<evidence type="ECO:0000256" key="1">
    <source>
        <dbReference type="ARBA" id="ARBA00010945"/>
    </source>
</evidence>
<accession>A0A1M3L373</accession>
<dbReference type="InterPro" id="IPR017961">
    <property type="entry name" value="DNA_pol_Y-fam_little_finger"/>
</dbReference>
<dbReference type="GO" id="GO:0006281">
    <property type="term" value="P:DNA repair"/>
    <property type="evidence" value="ECO:0007669"/>
    <property type="project" value="InterPro"/>
</dbReference>
<gene>
    <name evidence="3" type="ORF">BGO89_05890</name>
</gene>
<dbReference type="GO" id="GO:0003887">
    <property type="term" value="F:DNA-directed DNA polymerase activity"/>
    <property type="evidence" value="ECO:0007669"/>
    <property type="project" value="UniProtKB-KW"/>
</dbReference>
<dbReference type="CDD" id="cd00424">
    <property type="entry name" value="PolY"/>
    <property type="match status" value="1"/>
</dbReference>
<dbReference type="InterPro" id="IPR050116">
    <property type="entry name" value="DNA_polymerase-Y"/>
</dbReference>
<dbReference type="PANTHER" id="PTHR11076">
    <property type="entry name" value="DNA REPAIR POLYMERASE UMUC / TRANSFERASE FAMILY MEMBER"/>
    <property type="match status" value="1"/>
</dbReference>
<feature type="domain" description="UmuC" evidence="2">
    <location>
        <begin position="4"/>
        <end position="187"/>
    </location>
</feature>
<dbReference type="GO" id="GO:0003684">
    <property type="term" value="F:damaged DNA binding"/>
    <property type="evidence" value="ECO:0007669"/>
    <property type="project" value="InterPro"/>
</dbReference>
<dbReference type="Pfam" id="PF00817">
    <property type="entry name" value="IMS"/>
    <property type="match status" value="1"/>
</dbReference>
<dbReference type="PANTHER" id="PTHR11076:SF33">
    <property type="entry name" value="DNA POLYMERASE KAPPA"/>
    <property type="match status" value="1"/>
</dbReference>
<dbReference type="Gene3D" id="3.40.1170.60">
    <property type="match status" value="1"/>
</dbReference>
<comment type="similarity">
    <text evidence="1">Belongs to the DNA polymerase type-Y family.</text>
</comment>